<evidence type="ECO:0000313" key="1">
    <source>
        <dbReference type="EMBL" id="EER19029.1"/>
    </source>
</evidence>
<sequence length="93" mass="10789">MIFTACEDIMKQRNVPSEVKEVIEDMLPDLLGHEGFIAFFDPNDWVDSAEWQRSRIEAVMAAIRAYNDSNDGLWSGRQKILRPSIIHDFFTRS</sequence>
<dbReference type="EMBL" id="GG671313">
    <property type="protein sequence ID" value="EER19029.1"/>
    <property type="molecule type" value="Genomic_DNA"/>
</dbReference>
<proteinExistence type="predicted"/>
<dbReference type="AlphaFoldDB" id="C5K913"/>
<name>C5K913_PERM5</name>
<evidence type="ECO:0000313" key="2">
    <source>
        <dbReference type="Proteomes" id="UP000007800"/>
    </source>
</evidence>
<reference evidence="1 2" key="1">
    <citation type="submission" date="2008-07" db="EMBL/GenBank/DDBJ databases">
        <authorList>
            <person name="El-Sayed N."/>
            <person name="Caler E."/>
            <person name="Inman J."/>
            <person name="Amedeo P."/>
            <person name="Hass B."/>
            <person name="Wortman J."/>
        </authorList>
    </citation>
    <scope>NUCLEOTIDE SEQUENCE [LARGE SCALE GENOMIC DNA]</scope>
    <source>
        <strain evidence="2">ATCC 50983 / TXsc</strain>
    </source>
</reference>
<dbReference type="RefSeq" id="XP_002787233.1">
    <property type="nucleotide sequence ID" value="XM_002787187.1"/>
</dbReference>
<organism evidence="2">
    <name type="scientific">Perkinsus marinus (strain ATCC 50983 / TXsc)</name>
    <dbReference type="NCBI Taxonomy" id="423536"/>
    <lineage>
        <taxon>Eukaryota</taxon>
        <taxon>Sar</taxon>
        <taxon>Alveolata</taxon>
        <taxon>Perkinsozoa</taxon>
        <taxon>Perkinsea</taxon>
        <taxon>Perkinsida</taxon>
        <taxon>Perkinsidae</taxon>
        <taxon>Perkinsus</taxon>
    </lineage>
</organism>
<protein>
    <submittedName>
        <fullName evidence="1">Uncharacterized protein</fullName>
    </submittedName>
</protein>
<dbReference type="Proteomes" id="UP000007800">
    <property type="component" value="Unassembled WGS sequence"/>
</dbReference>
<accession>C5K913</accession>
<dbReference type="GeneID" id="9049617"/>
<feature type="non-terminal residue" evidence="1">
    <location>
        <position position="93"/>
    </location>
</feature>
<dbReference type="InParanoid" id="C5K913"/>
<keyword evidence="2" id="KW-1185">Reference proteome</keyword>
<gene>
    <name evidence="1" type="ORF">Pmar_PMAR005525</name>
</gene>